<dbReference type="InterPro" id="IPR002559">
    <property type="entry name" value="Transposase_11"/>
</dbReference>
<protein>
    <submittedName>
        <fullName evidence="2">Putative transposase</fullName>
    </submittedName>
</protein>
<name>F0J7X1_ACIMA</name>
<dbReference type="PANTHER" id="PTHR30298">
    <property type="entry name" value="H REPEAT-ASSOCIATED PREDICTED TRANSPOSASE"/>
    <property type="match status" value="1"/>
</dbReference>
<dbReference type="Proteomes" id="UP000007100">
    <property type="component" value="Plasmid pACMV3"/>
</dbReference>
<evidence type="ECO:0000313" key="2">
    <source>
        <dbReference type="EMBL" id="BAJ83188.1"/>
    </source>
</evidence>
<dbReference type="AlphaFoldDB" id="F0J7X1"/>
<evidence type="ECO:0000313" key="3">
    <source>
        <dbReference type="Proteomes" id="UP000007100"/>
    </source>
</evidence>
<dbReference type="GO" id="GO:0004803">
    <property type="term" value="F:transposase activity"/>
    <property type="evidence" value="ECO:0007669"/>
    <property type="project" value="InterPro"/>
</dbReference>
<dbReference type="InterPro" id="IPR051698">
    <property type="entry name" value="Transposase_11-like"/>
</dbReference>
<dbReference type="RefSeq" id="WP_013635117.1">
    <property type="nucleotide sequence ID" value="NC_015179.1"/>
</dbReference>
<dbReference type="NCBIfam" id="NF033564">
    <property type="entry name" value="transpos_ISAs1"/>
    <property type="match status" value="1"/>
</dbReference>
<dbReference type="HOGENOM" id="CLU_046404_0_1_5"/>
<gene>
    <name evidence="2" type="ordered locus">ACMV_P3_00390</name>
</gene>
<dbReference type="InterPro" id="IPR047647">
    <property type="entry name" value="ISAs1_transpos"/>
</dbReference>
<feature type="domain" description="Transposase IS4-like" evidence="1">
    <location>
        <begin position="14"/>
        <end position="241"/>
    </location>
</feature>
<keyword evidence="2" id="KW-0614">Plasmid</keyword>
<sequence>MFRSLGALIRATLDREVVAIDGKTNRGSFDRSRDQAALHVVSAWASDRGLVLGQRQVGDKSNEITAIPELLDVLDIKGAIVTLDAMGCQRAIAAKILERGADYLVTLKANQGEKHSAVEELCATTCFSRSPTYRPVHDEFDDGHGRLVGRRVFVCPDAVALETLRDWPGLKSVLAVETIRGVNGSGKIEPEILAKAIRQHWQIENSLHWVLDVTFNEDHYRIRDRNAVQNFSLLRKIVINLVRRHQASKVSLKGRRKMAAWDNRYMEQILTGIFHA</sequence>
<accession>F0J7X1</accession>
<evidence type="ECO:0000259" key="1">
    <source>
        <dbReference type="Pfam" id="PF01609"/>
    </source>
</evidence>
<dbReference type="GO" id="GO:0003677">
    <property type="term" value="F:DNA binding"/>
    <property type="evidence" value="ECO:0007669"/>
    <property type="project" value="InterPro"/>
</dbReference>
<keyword evidence="3" id="KW-1185">Reference proteome</keyword>
<dbReference type="GO" id="GO:0006313">
    <property type="term" value="P:DNA transposition"/>
    <property type="evidence" value="ECO:0007669"/>
    <property type="project" value="InterPro"/>
</dbReference>
<proteinExistence type="predicted"/>
<reference evidence="2 3" key="1">
    <citation type="submission" date="2010-12" db="EMBL/GenBank/DDBJ databases">
        <title>Whole genome sequence of Acidiphilium multivorum AIU301.</title>
        <authorList>
            <person name="Narita-Yamada S."/>
            <person name="Nakamura S."/>
            <person name="Ito N."/>
            <person name="Takarada H."/>
            <person name="Katano Y."/>
            <person name="Nakazawa H."/>
            <person name="Hosoyama A."/>
            <person name="Yamada R."/>
            <person name="Fujita N."/>
        </authorList>
    </citation>
    <scope>NUCLEOTIDE SEQUENCE [LARGE SCALE GENOMIC DNA]</scope>
    <source>
        <strain evidence="3">DSM 11245 / JCM 8867 / AIU301</strain>
        <plasmid evidence="2 3">pACMV3</plasmid>
    </source>
</reference>
<dbReference type="Pfam" id="PF01609">
    <property type="entry name" value="DDE_Tnp_1"/>
    <property type="match status" value="1"/>
</dbReference>
<dbReference type="KEGG" id="amv:ACMV_P3_00390"/>
<organism evidence="2 3">
    <name type="scientific">Acidiphilium multivorum (strain DSM 11245 / JCM 8867 / NBRC 100883 / AIU 301)</name>
    <dbReference type="NCBI Taxonomy" id="926570"/>
    <lineage>
        <taxon>Bacteria</taxon>
        <taxon>Pseudomonadati</taxon>
        <taxon>Pseudomonadota</taxon>
        <taxon>Alphaproteobacteria</taxon>
        <taxon>Acetobacterales</taxon>
        <taxon>Acidocellaceae</taxon>
        <taxon>Acidiphilium</taxon>
    </lineage>
</organism>
<dbReference type="EMBL" id="AP012038">
    <property type="protein sequence ID" value="BAJ83188.1"/>
    <property type="molecule type" value="Genomic_DNA"/>
</dbReference>
<geneLocation type="plasmid" evidence="2 3">
    <name>pACMV3</name>
</geneLocation>
<dbReference type="PANTHER" id="PTHR30298:SF0">
    <property type="entry name" value="PROTEIN YBFL-RELATED"/>
    <property type="match status" value="1"/>
</dbReference>